<evidence type="ECO:0000256" key="4">
    <source>
        <dbReference type="ARBA" id="ARBA00022603"/>
    </source>
</evidence>
<feature type="compositionally biased region" description="Basic residues" evidence="13">
    <location>
        <begin position="419"/>
        <end position="433"/>
    </location>
</feature>
<reference evidence="15 16" key="1">
    <citation type="journal article" date="2010" name="Science">
        <title>Genomic comparison of the ants Camponotus floridanus and Harpegnathos saltator.</title>
        <authorList>
            <person name="Bonasio R."/>
            <person name="Zhang G."/>
            <person name="Ye C."/>
            <person name="Mutti N.S."/>
            <person name="Fang X."/>
            <person name="Qin N."/>
            <person name="Donahue G."/>
            <person name="Yang P."/>
            <person name="Li Q."/>
            <person name="Li C."/>
            <person name="Zhang P."/>
            <person name="Huang Z."/>
            <person name="Berger S.L."/>
            <person name="Reinberg D."/>
            <person name="Wang J."/>
            <person name="Liebig J."/>
        </authorList>
    </citation>
    <scope>NUCLEOTIDE SEQUENCE [LARGE SCALE GENOMIC DNA]</scope>
    <source>
        <strain evidence="15 16">R22 G/1</strain>
    </source>
</reference>
<dbReference type="FunCoup" id="E2BPS4">
    <property type="interactions" value="443"/>
</dbReference>
<dbReference type="InterPro" id="IPR029063">
    <property type="entry name" value="SAM-dependent_MTases_sf"/>
</dbReference>
<keyword evidence="12" id="KW-0175">Coiled coil</keyword>
<feature type="domain" description="DOT1" evidence="14">
    <location>
        <begin position="12"/>
        <end position="329"/>
    </location>
</feature>
<feature type="compositionally biased region" description="Polar residues" evidence="13">
    <location>
        <begin position="371"/>
        <end position="386"/>
    </location>
</feature>
<feature type="coiled-coil region" evidence="12">
    <location>
        <begin position="535"/>
        <end position="562"/>
    </location>
</feature>
<feature type="region of interest" description="Disordered" evidence="13">
    <location>
        <begin position="1212"/>
        <end position="1334"/>
    </location>
</feature>
<comment type="miscellaneous">
    <text evidence="11">In contrast to other lysine histone methyltransferases, it does not contain a SET domain, suggesting the existence of another mechanism for methylation of lysine residues of histones.</text>
</comment>
<feature type="compositionally biased region" description="Low complexity" evidence="13">
    <location>
        <begin position="841"/>
        <end position="855"/>
    </location>
</feature>
<evidence type="ECO:0000256" key="6">
    <source>
        <dbReference type="ARBA" id="ARBA00022691"/>
    </source>
</evidence>
<gene>
    <name evidence="15" type="ORF">EAI_09249</name>
</gene>
<feature type="region of interest" description="Disordered" evidence="13">
    <location>
        <begin position="1045"/>
        <end position="1066"/>
    </location>
</feature>
<evidence type="ECO:0000313" key="15">
    <source>
        <dbReference type="EMBL" id="EFN82275.1"/>
    </source>
</evidence>
<dbReference type="InterPro" id="IPR030445">
    <property type="entry name" value="H3-K79_meTrfase"/>
</dbReference>
<evidence type="ECO:0000256" key="13">
    <source>
        <dbReference type="SAM" id="MobiDB-lite"/>
    </source>
</evidence>
<evidence type="ECO:0000256" key="3">
    <source>
        <dbReference type="ARBA" id="ARBA00020987"/>
    </source>
</evidence>
<dbReference type="FunFam" id="3.40.50.150:FF:000033">
    <property type="entry name" value="Histone-lysine N-methyltransferase, H3 lysine-79 specific"/>
    <property type="match status" value="1"/>
</dbReference>
<comment type="similarity">
    <text evidence="11">Belongs to the class I-like SAM-binding methyltransferase superfamily. DOT1 family.</text>
</comment>
<feature type="region of interest" description="Disordered" evidence="13">
    <location>
        <begin position="767"/>
        <end position="816"/>
    </location>
</feature>
<dbReference type="GO" id="GO:0000077">
    <property type="term" value="P:DNA damage checkpoint signaling"/>
    <property type="evidence" value="ECO:0007669"/>
    <property type="project" value="TreeGrafter"/>
</dbReference>
<keyword evidence="8 11" id="KW-0539">Nucleus</keyword>
<keyword evidence="4 11" id="KW-0489">Methyltransferase</keyword>
<sequence>MELRLHSPAGAEPIVYQWPLTSGSGSDRHDGALDVVETMRWVCEDLPDLKLPLENNILCNYDTRDYESMKNLCDRFNRAIDSLVQLEKGTSLPSQRLNKRPSRGLLRHILQQTYNQAVVEPDKLNQYEPFSPEVYGETSYELVCQMIDQIDVTENDVFVDLGSGVGQVVLQMAAATLCKICIGVERADVPSKYAQSMEVNFRKWLNWYGKRCGEYRLVKGDFLADEHRESITGATIVFVNNFAFGPTVDHQLKLRFADLRDGARIVSSKSFCPLNFRITDRNLSDIGTIMHVSEMSPLKGSVSWTGKPVSYYLHVIDRTKLERYFHRLKNNKQGGLDENSDSVISNTASNSSKVSNRNDRSDRAKRDLSRQLDSPNHSEQLGTNSDSDLDDSTMKSRRQPNKIRRKLNRKSNGITKAPARGRQRGRGVKRAKPKKAINISGLDLLHSQTLLSTSPQALGKKPPPAPGCVDQQLSSLSLSLQSHSTSVHEELSIPPAPSATPYALQILLDMYRDQFMILLESMRTPSYRVSVNTDISKERERNSKLQSRAAQLEKQIKVLIDDSVALLKARMTELGINATSPGDLLAKAKEIVLRHKQLQAKASKLQAQVASMETEQSRLVALRHQELQEKYNNHASANGISNLSQSLTQDYILKEISATLSQRKRLHSQVSKLEHELNVLERTSNEKQAAAMAQQQRSDVMGTKLAQNLHLQSQVGKSGTTRKNREGRTRSHEWPDVPDIGKIQENNPEILAQKILETGRQIEAGRIQNRQNTNINNNSRTRLPQASLSFSTTSSSISSTQSQIVNKDALSRTQEPPRVANFEDRLKSIITSVLNEDQQNRNKQQLQLQVQMQNQSEPEKKRLSLPQNVSTPDYTQVSPAKLALRRHLSQERLSSSHLTSSDRPTVDSRQSSSHDNRLVAGGNGLLGARTIGELVNGEIERTLEISNQSIINATVDMSAMIRPETVYSPISRPASAEGDAGLSTLAHVASYAPISSGISTSTPTTSSRSSVLFTPVTQPQRYTPVQLPRADIKPYHESYFADNLSQSQTQSHPTTPSLHSSQSASNGELLPVEGLAASLHARILNNSNSNSKVDLTLSNGNRSSRFQPYSRYTCTSNNNANATTSGTVTALCQSQPAVSIKTETVVSSVSGASLSPLVEPHSNMSTPLVDEPQMTTRRQRNAMADDDGEADWQDRISSGFDRLVAFASTELDKRRRSTEGVNTSPDSGLGSDSAVTGPPPVVPSPDEALGPPRTPSPTSPRPPNPSNGNPPNGASTSSVPLKYQRQPDPERHHYKKKFFHRDWNNSASTSKFRPKGKDWDWNHCGQWPSNDEQS</sequence>
<dbReference type="EC" id="2.1.1.360" evidence="2 11"/>
<dbReference type="Gene3D" id="3.40.50.150">
    <property type="entry name" value="Vaccinia Virus protein VP39"/>
    <property type="match status" value="1"/>
</dbReference>
<evidence type="ECO:0000256" key="11">
    <source>
        <dbReference type="RuleBase" id="RU271113"/>
    </source>
</evidence>
<keyword evidence="6 11" id="KW-0949">S-adenosyl-L-methionine</keyword>
<comment type="catalytic activity">
    <reaction evidence="10 11">
        <text>L-lysyl(79)-[histone H3] + 3 S-adenosyl-L-methionine = N(6),N(6),N(6)-trimethyl-L-lysyl(79)-[histone H3] + 3 S-adenosyl-L-homocysteine + 3 H(+)</text>
        <dbReference type="Rhea" id="RHEA:60328"/>
        <dbReference type="Rhea" id="RHEA-COMP:15549"/>
        <dbReference type="Rhea" id="RHEA-COMP:15552"/>
        <dbReference type="ChEBI" id="CHEBI:15378"/>
        <dbReference type="ChEBI" id="CHEBI:29969"/>
        <dbReference type="ChEBI" id="CHEBI:57856"/>
        <dbReference type="ChEBI" id="CHEBI:59789"/>
        <dbReference type="ChEBI" id="CHEBI:61961"/>
        <dbReference type="EC" id="2.1.1.360"/>
    </reaction>
</comment>
<evidence type="ECO:0000256" key="7">
    <source>
        <dbReference type="ARBA" id="ARBA00022853"/>
    </source>
</evidence>
<dbReference type="InParanoid" id="E2BPS4"/>
<dbReference type="PANTHER" id="PTHR21451:SF0">
    <property type="entry name" value="HISTONE-LYSINE N-METHYLTRANSFERASE, H3 LYSINE-79 SPECIFIC"/>
    <property type="match status" value="1"/>
</dbReference>
<evidence type="ECO:0000313" key="16">
    <source>
        <dbReference type="Proteomes" id="UP000008237"/>
    </source>
</evidence>
<feature type="compositionally biased region" description="Low complexity" evidence="13">
    <location>
        <begin position="767"/>
        <end position="803"/>
    </location>
</feature>
<dbReference type="GO" id="GO:0035097">
    <property type="term" value="C:histone methyltransferase complex"/>
    <property type="evidence" value="ECO:0007669"/>
    <property type="project" value="UniProtKB-ARBA"/>
</dbReference>
<feature type="region of interest" description="Disordered" evidence="13">
    <location>
        <begin position="710"/>
        <end position="746"/>
    </location>
</feature>
<dbReference type="Proteomes" id="UP000008237">
    <property type="component" value="Unassembled WGS sequence"/>
</dbReference>
<dbReference type="CDD" id="cd02440">
    <property type="entry name" value="AdoMet_MTases"/>
    <property type="match status" value="1"/>
</dbReference>
<organism evidence="16">
    <name type="scientific">Harpegnathos saltator</name>
    <name type="common">Jerdon's jumping ant</name>
    <dbReference type="NCBI Taxonomy" id="610380"/>
    <lineage>
        <taxon>Eukaryota</taxon>
        <taxon>Metazoa</taxon>
        <taxon>Ecdysozoa</taxon>
        <taxon>Arthropoda</taxon>
        <taxon>Hexapoda</taxon>
        <taxon>Insecta</taxon>
        <taxon>Pterygota</taxon>
        <taxon>Neoptera</taxon>
        <taxon>Endopterygota</taxon>
        <taxon>Hymenoptera</taxon>
        <taxon>Apocrita</taxon>
        <taxon>Aculeata</taxon>
        <taxon>Formicoidea</taxon>
        <taxon>Formicidae</taxon>
        <taxon>Ponerinae</taxon>
        <taxon>Ponerini</taxon>
        <taxon>Harpegnathos</taxon>
    </lineage>
</organism>
<evidence type="ECO:0000256" key="10">
    <source>
        <dbReference type="ARBA" id="ARBA00047770"/>
    </source>
</evidence>
<evidence type="ECO:0000256" key="1">
    <source>
        <dbReference type="ARBA" id="ARBA00004123"/>
    </source>
</evidence>
<dbReference type="GO" id="GO:0032259">
    <property type="term" value="P:methylation"/>
    <property type="evidence" value="ECO:0007669"/>
    <property type="project" value="UniProtKB-KW"/>
</dbReference>
<feature type="compositionally biased region" description="Basic and acidic residues" evidence="13">
    <location>
        <begin position="356"/>
        <end position="370"/>
    </location>
</feature>
<dbReference type="EMBL" id="GL449658">
    <property type="protein sequence ID" value="EFN82275.1"/>
    <property type="molecule type" value="Genomic_DNA"/>
</dbReference>
<dbReference type="Gene3D" id="1.10.260.60">
    <property type="match status" value="1"/>
</dbReference>
<dbReference type="GO" id="GO:0006281">
    <property type="term" value="P:DNA repair"/>
    <property type="evidence" value="ECO:0007669"/>
    <property type="project" value="TreeGrafter"/>
</dbReference>
<comment type="subcellular location">
    <subcellularLocation>
        <location evidence="1 11">Nucleus</location>
    </subcellularLocation>
</comment>
<dbReference type="SUPFAM" id="SSF53335">
    <property type="entry name" value="S-adenosyl-L-methionine-dependent methyltransferases"/>
    <property type="match status" value="1"/>
</dbReference>
<dbReference type="OMA" id="LTQDYIL"/>
<dbReference type="GO" id="GO:0140956">
    <property type="term" value="F:histone H3K79 trimethyltransferase activity"/>
    <property type="evidence" value="ECO:0007669"/>
    <property type="project" value="UniProtKB-EC"/>
</dbReference>
<evidence type="ECO:0000256" key="5">
    <source>
        <dbReference type="ARBA" id="ARBA00022679"/>
    </source>
</evidence>
<feature type="region of interest" description="Disordered" evidence="13">
    <location>
        <begin position="837"/>
        <end position="923"/>
    </location>
</feature>
<dbReference type="Pfam" id="PF08123">
    <property type="entry name" value="DOT1"/>
    <property type="match status" value="1"/>
</dbReference>
<feature type="coiled-coil region" evidence="12">
    <location>
        <begin position="588"/>
        <end position="615"/>
    </location>
</feature>
<dbReference type="STRING" id="610380.E2BPS4"/>
<feature type="compositionally biased region" description="Pro residues" evidence="13">
    <location>
        <begin position="1252"/>
        <end position="1265"/>
    </location>
</feature>
<feature type="compositionally biased region" description="Basic and acidic residues" evidence="13">
    <location>
        <begin position="723"/>
        <end position="735"/>
    </location>
</feature>
<keyword evidence="7 11" id="KW-0156">Chromatin regulator</keyword>
<dbReference type="PROSITE" id="PS51569">
    <property type="entry name" value="DOT1"/>
    <property type="match status" value="1"/>
</dbReference>
<keyword evidence="5 11" id="KW-0808">Transferase</keyword>
<evidence type="ECO:0000256" key="12">
    <source>
        <dbReference type="SAM" id="Coils"/>
    </source>
</evidence>
<feature type="region of interest" description="Disordered" evidence="13">
    <location>
        <begin position="331"/>
        <end position="433"/>
    </location>
</feature>
<dbReference type="OrthoDB" id="443402at2759"/>
<dbReference type="InterPro" id="IPR025789">
    <property type="entry name" value="DOT1_dom"/>
</dbReference>
<keyword evidence="16" id="KW-1185">Reference proteome</keyword>
<feature type="compositionally biased region" description="Polar residues" evidence="13">
    <location>
        <begin position="710"/>
        <end position="721"/>
    </location>
</feature>
<dbReference type="FunFam" id="1.10.260.60:FF:000001">
    <property type="entry name" value="Histone-lysine N-methyltransferase, H3 lysine-79 specific"/>
    <property type="match status" value="1"/>
</dbReference>
<evidence type="ECO:0000256" key="8">
    <source>
        <dbReference type="ARBA" id="ARBA00023242"/>
    </source>
</evidence>
<evidence type="ECO:0000259" key="14">
    <source>
        <dbReference type="PROSITE" id="PS51569"/>
    </source>
</evidence>
<feature type="compositionally biased region" description="Low complexity" evidence="13">
    <location>
        <begin position="1266"/>
        <end position="1278"/>
    </location>
</feature>
<protein>
    <recommendedName>
        <fullName evidence="3 11">Histone-lysine N-methyltransferase, H3 lysine-79 specific</fullName>
        <ecNumber evidence="2 11">2.1.1.360</ecNumber>
    </recommendedName>
    <alternativeName>
        <fullName evidence="9 11">Histone H3-K79 methyltransferase</fullName>
    </alternativeName>
</protein>
<evidence type="ECO:0000256" key="9">
    <source>
        <dbReference type="ARBA" id="ARBA00029821"/>
    </source>
</evidence>
<dbReference type="PANTHER" id="PTHR21451">
    <property type="entry name" value="HISTONE H3 METHYLTRANSFERASE"/>
    <property type="match status" value="1"/>
</dbReference>
<feature type="compositionally biased region" description="Polar residues" evidence="13">
    <location>
        <begin position="865"/>
        <end position="878"/>
    </location>
</feature>
<feature type="coiled-coil region" evidence="12">
    <location>
        <begin position="663"/>
        <end position="690"/>
    </location>
</feature>
<evidence type="ECO:0000256" key="2">
    <source>
        <dbReference type="ARBA" id="ARBA00012190"/>
    </source>
</evidence>
<feature type="compositionally biased region" description="Polar residues" evidence="13">
    <location>
        <begin position="891"/>
        <end position="911"/>
    </location>
</feature>
<feature type="compositionally biased region" description="Polar residues" evidence="13">
    <location>
        <begin position="341"/>
        <end position="355"/>
    </location>
</feature>
<feature type="compositionally biased region" description="Basic residues" evidence="13">
    <location>
        <begin position="395"/>
        <end position="409"/>
    </location>
</feature>
<proteinExistence type="inferred from homology"/>
<dbReference type="CDD" id="cd20902">
    <property type="entry name" value="CC_DOT1L"/>
    <property type="match status" value="1"/>
</dbReference>
<dbReference type="PhylomeDB" id="E2BPS4"/>
<comment type="function">
    <text evidence="11">Histone methyltransferase that specifically trimethylates histone H3 to form H3K79me3. This methylation is required for telomere silencing and for the pachytene checkpoint during the meiotic cell cycle by allowing the recruitment of RAD9 to double strand breaks. Nucleosomes are preferred as substrate compared to free histone.</text>
</comment>
<name>E2BPS4_HARSA</name>
<accession>E2BPS4</accession>